<protein>
    <submittedName>
        <fullName evidence="1">Uncharacterized protein</fullName>
    </submittedName>
</protein>
<dbReference type="EMBL" id="JAGSOW010000011">
    <property type="protein sequence ID" value="MDC3738036.1"/>
    <property type="molecule type" value="Genomic_DNA"/>
</dbReference>
<gene>
    <name evidence="1" type="ORF">KDL27_19810</name>
</gene>
<accession>A0AB35JVB4</accession>
<dbReference type="Proteomes" id="UP001220207">
    <property type="component" value="Unassembled WGS sequence"/>
</dbReference>
<dbReference type="AlphaFoldDB" id="A0AB35JVB4"/>
<proteinExistence type="predicted"/>
<sequence length="50" mass="5251">MAGIQAAARQTSAPELTEQAVQARARSARLREVLALCRVSSATPSTALKI</sequence>
<evidence type="ECO:0000313" key="1">
    <source>
        <dbReference type="EMBL" id="MDC3738036.1"/>
    </source>
</evidence>
<dbReference type="RefSeq" id="WP_163023226.1">
    <property type="nucleotide sequence ID" value="NZ_JAGSOW010000011.1"/>
</dbReference>
<reference evidence="1" key="1">
    <citation type="submission" date="2021-04" db="EMBL/GenBank/DDBJ databases">
        <title>Genome Sequence and Comparative Genome Analysis of Pseudomonas syringae pv. syringae strains EC33 and LMG5496 isolated from Citrus plants from Tunisia and Greece.</title>
        <authorList>
            <person name="Abdellatif E."/>
            <person name="Baeyen S."/>
        </authorList>
    </citation>
    <scope>NUCLEOTIDE SEQUENCE</scope>
    <source>
        <strain evidence="1">LMG 5496</strain>
    </source>
</reference>
<dbReference type="GeneID" id="77279025"/>
<comment type="caution">
    <text evidence="1">The sequence shown here is derived from an EMBL/GenBank/DDBJ whole genome shotgun (WGS) entry which is preliminary data.</text>
</comment>
<evidence type="ECO:0000313" key="2">
    <source>
        <dbReference type="Proteomes" id="UP001220207"/>
    </source>
</evidence>
<name>A0AB35JVB4_PSESY</name>
<organism evidence="1 2">
    <name type="scientific">Pseudomonas syringae pv. syringae</name>
    <dbReference type="NCBI Taxonomy" id="321"/>
    <lineage>
        <taxon>Bacteria</taxon>
        <taxon>Pseudomonadati</taxon>
        <taxon>Pseudomonadota</taxon>
        <taxon>Gammaproteobacteria</taxon>
        <taxon>Pseudomonadales</taxon>
        <taxon>Pseudomonadaceae</taxon>
        <taxon>Pseudomonas</taxon>
        <taxon>Pseudomonas syringae</taxon>
    </lineage>
</organism>